<dbReference type="STRING" id="1266660.A0A1G4J1E8"/>
<accession>A0A1G4J1E8</accession>
<organism evidence="1 2">
    <name type="scientific">Lachancea dasiensis</name>
    <dbReference type="NCBI Taxonomy" id="1072105"/>
    <lineage>
        <taxon>Eukaryota</taxon>
        <taxon>Fungi</taxon>
        <taxon>Dikarya</taxon>
        <taxon>Ascomycota</taxon>
        <taxon>Saccharomycotina</taxon>
        <taxon>Saccharomycetes</taxon>
        <taxon>Saccharomycetales</taxon>
        <taxon>Saccharomycetaceae</taxon>
        <taxon>Lachancea</taxon>
    </lineage>
</organism>
<name>A0A1G4J1E8_9SACH</name>
<dbReference type="AlphaFoldDB" id="A0A1G4J1E8"/>
<proteinExistence type="predicted"/>
<evidence type="ECO:0000313" key="1">
    <source>
        <dbReference type="EMBL" id="SCU83453.1"/>
    </source>
</evidence>
<protein>
    <submittedName>
        <fullName evidence="1">LADA_0C11540g1_1</fullName>
    </submittedName>
</protein>
<dbReference type="OrthoDB" id="6419443at2759"/>
<dbReference type="EMBL" id="LT598459">
    <property type="protein sequence ID" value="SCU83453.1"/>
    <property type="molecule type" value="Genomic_DNA"/>
</dbReference>
<dbReference type="InterPro" id="IPR021463">
    <property type="entry name" value="Methyltransf_34"/>
</dbReference>
<dbReference type="Pfam" id="PF11312">
    <property type="entry name" value="Methyltransf_34"/>
    <property type="match status" value="1"/>
</dbReference>
<dbReference type="GO" id="GO:0070042">
    <property type="term" value="F:rRNA (uridine-N3-)-methyltransferase activity"/>
    <property type="evidence" value="ECO:0007669"/>
    <property type="project" value="EnsemblFungi"/>
</dbReference>
<sequence length="314" mass="35773">MTKDTSKTLPAHHACSLSPQDIVDLFKITFDQELYRDEQQILSDSIQNVKAELYNRNYAAAFDSTTKRTAYCCRWSPSRAIAYASLFSHLEGVREVIQKGTDSEVLCIGGGAGGELVSIVSMFAPSIDFTAKYSTVQRETTAKNLRINLVDIADWSLEIQRITKTMDKAWLFDHSSDVQIKFINQNILKMGPEDLRLPSMNLITLLFTTNELFLAEKAASIRFFQKLSQECSSGCLLLIVESAGSYSHITVGTKKFPIQFLIDTLLLGKRGQESQGAWDLIQEHDSLWYRGKDEIDYPLKVENMRFFYRLYRKK</sequence>
<dbReference type="GO" id="GO:0005737">
    <property type="term" value="C:cytoplasm"/>
    <property type="evidence" value="ECO:0007669"/>
    <property type="project" value="EnsemblFungi"/>
</dbReference>
<dbReference type="Proteomes" id="UP000190274">
    <property type="component" value="Chromosome C"/>
</dbReference>
<evidence type="ECO:0000313" key="2">
    <source>
        <dbReference type="Proteomes" id="UP000190274"/>
    </source>
</evidence>
<reference evidence="2" key="1">
    <citation type="submission" date="2016-03" db="EMBL/GenBank/DDBJ databases">
        <authorList>
            <person name="Devillers H."/>
        </authorList>
    </citation>
    <scope>NUCLEOTIDE SEQUENCE [LARGE SCALE GENOMIC DNA]</scope>
</reference>
<gene>
    <name evidence="1" type="ORF">LADA_0C11540G</name>
</gene>
<dbReference type="GO" id="GO:0070475">
    <property type="term" value="P:rRNA base methylation"/>
    <property type="evidence" value="ECO:0007669"/>
    <property type="project" value="EnsemblFungi"/>
</dbReference>
<keyword evidence="2" id="KW-1185">Reference proteome</keyword>